<evidence type="ECO:0000313" key="6">
    <source>
        <dbReference type="EMBL" id="SEO59752.1"/>
    </source>
</evidence>
<organism evidence="6 7">
    <name type="scientific">Salinihabitans flavidus</name>
    <dbReference type="NCBI Taxonomy" id="569882"/>
    <lineage>
        <taxon>Bacteria</taxon>
        <taxon>Pseudomonadati</taxon>
        <taxon>Pseudomonadota</taxon>
        <taxon>Alphaproteobacteria</taxon>
        <taxon>Rhodobacterales</taxon>
        <taxon>Roseobacteraceae</taxon>
        <taxon>Salinihabitans</taxon>
    </lineage>
</organism>
<gene>
    <name evidence="6" type="ORF">SAMN04490248_107121</name>
</gene>
<evidence type="ECO:0000256" key="2">
    <source>
        <dbReference type="ARBA" id="ARBA00022723"/>
    </source>
</evidence>
<dbReference type="OrthoDB" id="9807246at2"/>
<dbReference type="GO" id="GO:0046872">
    <property type="term" value="F:metal ion binding"/>
    <property type="evidence" value="ECO:0007669"/>
    <property type="project" value="UniProtKB-KW"/>
</dbReference>
<dbReference type="GO" id="GO:0016846">
    <property type="term" value="F:carbon-sulfur lyase activity"/>
    <property type="evidence" value="ECO:0007669"/>
    <property type="project" value="InterPro"/>
</dbReference>
<proteinExistence type="inferred from homology"/>
<comment type="similarity">
    <text evidence="1">Belongs to the Gfa family.</text>
</comment>
<evidence type="ECO:0000256" key="1">
    <source>
        <dbReference type="ARBA" id="ARBA00005495"/>
    </source>
</evidence>
<dbReference type="STRING" id="569882.SAMN04490248_107121"/>
<keyword evidence="4" id="KW-0456">Lyase</keyword>
<keyword evidence="7" id="KW-1185">Reference proteome</keyword>
<dbReference type="PANTHER" id="PTHR33337:SF40">
    <property type="entry name" value="CENP-V_GFA DOMAIN-CONTAINING PROTEIN-RELATED"/>
    <property type="match status" value="1"/>
</dbReference>
<protein>
    <submittedName>
        <fullName evidence="6">Uncharacterized conserved protein</fullName>
    </submittedName>
</protein>
<dbReference type="Proteomes" id="UP000198893">
    <property type="component" value="Unassembled WGS sequence"/>
</dbReference>
<feature type="domain" description="CENP-V/GFA" evidence="5">
    <location>
        <begin position="5"/>
        <end position="120"/>
    </location>
</feature>
<dbReference type="PROSITE" id="PS51891">
    <property type="entry name" value="CENP_V_GFA"/>
    <property type="match status" value="1"/>
</dbReference>
<dbReference type="Gene3D" id="3.90.1590.10">
    <property type="entry name" value="glutathione-dependent formaldehyde- activating enzyme (gfa)"/>
    <property type="match status" value="1"/>
</dbReference>
<dbReference type="SUPFAM" id="SSF51316">
    <property type="entry name" value="Mss4-like"/>
    <property type="match status" value="1"/>
</dbReference>
<dbReference type="InterPro" id="IPR006913">
    <property type="entry name" value="CENP-V/GFA"/>
</dbReference>
<dbReference type="PANTHER" id="PTHR33337">
    <property type="entry name" value="GFA DOMAIN-CONTAINING PROTEIN"/>
    <property type="match status" value="1"/>
</dbReference>
<reference evidence="6 7" key="1">
    <citation type="submission" date="2016-10" db="EMBL/GenBank/DDBJ databases">
        <authorList>
            <person name="de Groot N.N."/>
        </authorList>
    </citation>
    <scope>NUCLEOTIDE SEQUENCE [LARGE SCALE GENOMIC DNA]</scope>
    <source>
        <strain evidence="6 7">DSM 27842</strain>
    </source>
</reference>
<dbReference type="RefSeq" id="WP_093117366.1">
    <property type="nucleotide sequence ID" value="NZ_FODS01000007.1"/>
</dbReference>
<evidence type="ECO:0000256" key="4">
    <source>
        <dbReference type="ARBA" id="ARBA00023239"/>
    </source>
</evidence>
<keyword evidence="3" id="KW-0862">Zinc</keyword>
<evidence type="ECO:0000313" key="7">
    <source>
        <dbReference type="Proteomes" id="UP000198893"/>
    </source>
</evidence>
<dbReference type="InterPro" id="IPR011057">
    <property type="entry name" value="Mss4-like_sf"/>
</dbReference>
<dbReference type="Pfam" id="PF04828">
    <property type="entry name" value="GFA"/>
    <property type="match status" value="1"/>
</dbReference>
<evidence type="ECO:0000256" key="3">
    <source>
        <dbReference type="ARBA" id="ARBA00022833"/>
    </source>
</evidence>
<evidence type="ECO:0000259" key="5">
    <source>
        <dbReference type="PROSITE" id="PS51891"/>
    </source>
</evidence>
<dbReference type="AlphaFoldDB" id="A0A1H8QZU9"/>
<dbReference type="EMBL" id="FODS01000007">
    <property type="protein sequence ID" value="SEO59752.1"/>
    <property type="molecule type" value="Genomic_DNA"/>
</dbReference>
<sequence>MAEHVAGHCLCGAVQVAVSGLSDEMSACHCDMCTRWSGSVQMGIEAPEAGVTVTGPVKTYQSSWFAERAWCDTCGSALWLRNVDGSETGFYEFVPGLFENAGGARLVRVVYADRAPEEFSLAGDHDRVSRKQYEAEHPHLNGRYEP</sequence>
<accession>A0A1H8QZU9</accession>
<name>A0A1H8QZU9_9RHOB</name>
<keyword evidence="2" id="KW-0479">Metal-binding</keyword>